<name>A0A5D3FME3_9BACE</name>
<accession>A0A5D3FME3</accession>
<proteinExistence type="predicted"/>
<protein>
    <recommendedName>
        <fullName evidence="3">DUF2946 domain-containing protein</fullName>
    </recommendedName>
</protein>
<sequence>MKRIRLKQKQRAAIAWMLFLMLMPLFVVKATHFHDDASCAAHHTERSDNRSADNCEICLFVLSDFTEAESFIFHHLQTFVPFIHLVTEEKGACVTILSPSLRAPPATV</sequence>
<dbReference type="AlphaFoldDB" id="A0A5D3FME3"/>
<organism evidence="1 2">
    <name type="scientific">Bacteroides pyogenes</name>
    <dbReference type="NCBI Taxonomy" id="310300"/>
    <lineage>
        <taxon>Bacteria</taxon>
        <taxon>Pseudomonadati</taxon>
        <taxon>Bacteroidota</taxon>
        <taxon>Bacteroidia</taxon>
        <taxon>Bacteroidales</taxon>
        <taxon>Bacteroidaceae</taxon>
        <taxon>Bacteroides</taxon>
    </lineage>
</organism>
<gene>
    <name evidence="1" type="ORF">FNJ60_01340</name>
</gene>
<keyword evidence="2" id="KW-1185">Reference proteome</keyword>
<reference evidence="1 2" key="1">
    <citation type="submission" date="2019-07" db="EMBL/GenBank/DDBJ databases">
        <title>Draft Genome Sequences of Bacteroides pyogenes Strains Isolated from the Uterus Holstein Dairy Cows with Metritis.</title>
        <authorList>
            <person name="Cunha F."/>
            <person name="Galvao K.N."/>
            <person name="Jeon S.J."/>
            <person name="Jeong K.C."/>
        </authorList>
    </citation>
    <scope>NUCLEOTIDE SEQUENCE [LARGE SCALE GENOMIC DNA]</scope>
    <source>
        <strain evidence="1 2">KG-31</strain>
    </source>
</reference>
<dbReference type="EMBL" id="VKLW01000002">
    <property type="protein sequence ID" value="TYK35378.1"/>
    <property type="molecule type" value="Genomic_DNA"/>
</dbReference>
<evidence type="ECO:0000313" key="2">
    <source>
        <dbReference type="Proteomes" id="UP000324383"/>
    </source>
</evidence>
<dbReference type="Proteomes" id="UP000324383">
    <property type="component" value="Unassembled WGS sequence"/>
</dbReference>
<evidence type="ECO:0000313" key="1">
    <source>
        <dbReference type="EMBL" id="TYK35378.1"/>
    </source>
</evidence>
<evidence type="ECO:0008006" key="3">
    <source>
        <dbReference type="Google" id="ProtNLM"/>
    </source>
</evidence>
<comment type="caution">
    <text evidence="1">The sequence shown here is derived from an EMBL/GenBank/DDBJ whole genome shotgun (WGS) entry which is preliminary data.</text>
</comment>
<dbReference type="RefSeq" id="WP_148730154.1">
    <property type="nucleotide sequence ID" value="NZ_JAXECT010000030.1"/>
</dbReference>